<name>A0A5Q2N0B5_9FIRM</name>
<evidence type="ECO:0000313" key="2">
    <source>
        <dbReference type="EMBL" id="QGG46966.1"/>
    </source>
</evidence>
<feature type="transmembrane region" description="Helical" evidence="1">
    <location>
        <begin position="45"/>
        <end position="62"/>
    </location>
</feature>
<protein>
    <submittedName>
        <fullName evidence="2">Putative membrane protein</fullName>
    </submittedName>
</protein>
<keyword evidence="1" id="KW-0472">Membrane</keyword>
<keyword evidence="1" id="KW-1133">Transmembrane helix</keyword>
<feature type="transmembrane region" description="Helical" evidence="1">
    <location>
        <begin position="7"/>
        <end position="25"/>
    </location>
</feature>
<reference evidence="3" key="1">
    <citation type="submission" date="2019-11" db="EMBL/GenBank/DDBJ databases">
        <title>Genome sequence of Heliorestis convoluta strain HH, an alkaliphilic and minimalistic phototrophic bacterium from a soda lake in Egypt.</title>
        <authorList>
            <person name="Dewey E.D."/>
            <person name="Stokes L.M."/>
            <person name="Burchell B.M."/>
            <person name="Shaffer K.N."/>
            <person name="Huntington A.M."/>
            <person name="Baker J.M."/>
            <person name="Nadendla S."/>
            <person name="Giglio M.G."/>
            <person name="Touchman J.W."/>
            <person name="Blankenship R.E."/>
            <person name="Madigan M.T."/>
            <person name="Sattley W.M."/>
        </authorList>
    </citation>
    <scope>NUCLEOTIDE SEQUENCE [LARGE SCALE GENOMIC DNA]</scope>
    <source>
        <strain evidence="3">HH</strain>
    </source>
</reference>
<organism evidence="2 3">
    <name type="scientific">Heliorestis convoluta</name>
    <dbReference type="NCBI Taxonomy" id="356322"/>
    <lineage>
        <taxon>Bacteria</taxon>
        <taxon>Bacillati</taxon>
        <taxon>Bacillota</taxon>
        <taxon>Clostridia</taxon>
        <taxon>Eubacteriales</taxon>
        <taxon>Heliobacteriaceae</taxon>
        <taxon>Heliorestis</taxon>
    </lineage>
</organism>
<keyword evidence="3" id="KW-1185">Reference proteome</keyword>
<dbReference type="KEGG" id="hcv:FTV88_0790"/>
<dbReference type="RefSeq" id="WP_153724446.1">
    <property type="nucleotide sequence ID" value="NZ_CP045875.1"/>
</dbReference>
<keyword evidence="1" id="KW-0812">Transmembrane</keyword>
<sequence>MNTVITLSLIFVIYYLLGALFWYWMRANEEVDRKWKDLSTNYKGLLFIGWPIIFVSTLFFKIKEMFVKKPSKR</sequence>
<evidence type="ECO:0000313" key="3">
    <source>
        <dbReference type="Proteomes" id="UP000366051"/>
    </source>
</evidence>
<evidence type="ECO:0000256" key="1">
    <source>
        <dbReference type="SAM" id="Phobius"/>
    </source>
</evidence>
<dbReference type="Proteomes" id="UP000366051">
    <property type="component" value="Chromosome"/>
</dbReference>
<proteinExistence type="predicted"/>
<dbReference type="AlphaFoldDB" id="A0A5Q2N0B5"/>
<gene>
    <name evidence="2" type="ORF">FTV88_0790</name>
</gene>
<accession>A0A5Q2N0B5</accession>
<dbReference type="OrthoDB" id="2083459at2"/>
<dbReference type="EMBL" id="CP045875">
    <property type="protein sequence ID" value="QGG46966.1"/>
    <property type="molecule type" value="Genomic_DNA"/>
</dbReference>